<evidence type="ECO:0000256" key="7">
    <source>
        <dbReference type="RuleBase" id="RU362048"/>
    </source>
</evidence>
<dbReference type="PANTHER" id="PTHR33508:SF1">
    <property type="entry name" value="UPF0056 MEMBRANE PROTEIN YHCE"/>
    <property type="match status" value="1"/>
</dbReference>
<keyword evidence="6 7" id="KW-0472">Membrane</keyword>
<comment type="subcellular location">
    <subcellularLocation>
        <location evidence="1 7">Cell membrane</location>
        <topology evidence="1 7">Multi-pass membrane protein</topology>
    </subcellularLocation>
</comment>
<dbReference type="PANTHER" id="PTHR33508">
    <property type="entry name" value="UPF0056 MEMBRANE PROTEIN YHCE"/>
    <property type="match status" value="1"/>
</dbReference>
<dbReference type="AlphaFoldDB" id="A0A521BEJ7"/>
<accession>A0A521BEJ7</accession>
<evidence type="ECO:0000256" key="1">
    <source>
        <dbReference type="ARBA" id="ARBA00004651"/>
    </source>
</evidence>
<dbReference type="RefSeq" id="WP_142492059.1">
    <property type="nucleotide sequence ID" value="NZ_FXTO01000003.1"/>
</dbReference>
<evidence type="ECO:0000256" key="5">
    <source>
        <dbReference type="ARBA" id="ARBA00022989"/>
    </source>
</evidence>
<evidence type="ECO:0000256" key="4">
    <source>
        <dbReference type="ARBA" id="ARBA00022692"/>
    </source>
</evidence>
<keyword evidence="3" id="KW-1003">Cell membrane</keyword>
<comment type="similarity">
    <text evidence="2 7">Belongs to the UPF0056 (MarC) family.</text>
</comment>
<dbReference type="NCBIfam" id="TIGR00427">
    <property type="entry name" value="NAAT family transporter"/>
    <property type="match status" value="1"/>
</dbReference>
<keyword evidence="5 7" id="KW-1133">Transmembrane helix</keyword>
<reference evidence="8 9" key="1">
    <citation type="submission" date="2017-05" db="EMBL/GenBank/DDBJ databases">
        <authorList>
            <person name="Varghese N."/>
            <person name="Submissions S."/>
        </authorList>
    </citation>
    <scope>NUCLEOTIDE SEQUENCE [LARGE SCALE GENOMIC DNA]</scope>
    <source>
        <strain evidence="8 9">DSM 29506</strain>
    </source>
</reference>
<evidence type="ECO:0000313" key="9">
    <source>
        <dbReference type="Proteomes" id="UP000316030"/>
    </source>
</evidence>
<dbReference type="Proteomes" id="UP000316030">
    <property type="component" value="Unassembled WGS sequence"/>
</dbReference>
<name>A0A521BEJ7_9RHOB</name>
<keyword evidence="9" id="KW-1185">Reference proteome</keyword>
<feature type="transmembrane region" description="Helical" evidence="7">
    <location>
        <begin position="114"/>
        <end position="134"/>
    </location>
</feature>
<dbReference type="OrthoDB" id="21094at2"/>
<protein>
    <recommendedName>
        <fullName evidence="7">UPF0056 membrane protein</fullName>
    </recommendedName>
</protein>
<feature type="transmembrane region" description="Helical" evidence="7">
    <location>
        <begin position="43"/>
        <end position="66"/>
    </location>
</feature>
<evidence type="ECO:0000256" key="2">
    <source>
        <dbReference type="ARBA" id="ARBA00009784"/>
    </source>
</evidence>
<sequence length="221" mass="23207">MTFDWSLILREFITLFVVIDPIGSVPVFLFAVTQVPAALHRRFAIRAVIVATGVLLLFLMGGQILLEALGLRLGSFQIAGGIVLFLFALTMIFGDSKPSSEIEQANRNHLSGAVFPLAMPSIASPGAMLAIVILTDNNRNSIPDQAITAALLVVVLAITLGLLLLAVQVQRFIGETGASVISRVMGIILATVAVDAVLGGFDTLGVLNLDTAATLSATSSH</sequence>
<dbReference type="EMBL" id="FXTO01000003">
    <property type="protein sequence ID" value="SMO45535.1"/>
    <property type="molecule type" value="Genomic_DNA"/>
</dbReference>
<feature type="transmembrane region" description="Helical" evidence="7">
    <location>
        <begin position="180"/>
        <end position="201"/>
    </location>
</feature>
<dbReference type="GO" id="GO:0005886">
    <property type="term" value="C:plasma membrane"/>
    <property type="evidence" value="ECO:0007669"/>
    <property type="project" value="UniProtKB-SubCell"/>
</dbReference>
<dbReference type="InterPro" id="IPR002771">
    <property type="entry name" value="Multi_antbiot-R_MarC"/>
</dbReference>
<feature type="transmembrane region" description="Helical" evidence="7">
    <location>
        <begin position="72"/>
        <end position="93"/>
    </location>
</feature>
<dbReference type="Pfam" id="PF01914">
    <property type="entry name" value="MarC"/>
    <property type="match status" value="1"/>
</dbReference>
<feature type="transmembrane region" description="Helical" evidence="7">
    <location>
        <begin position="146"/>
        <end position="168"/>
    </location>
</feature>
<organism evidence="8 9">
    <name type="scientific">Thalassovita litoralis</name>
    <dbReference type="NCBI Taxonomy" id="1010611"/>
    <lineage>
        <taxon>Bacteria</taxon>
        <taxon>Pseudomonadati</taxon>
        <taxon>Pseudomonadota</taxon>
        <taxon>Alphaproteobacteria</taxon>
        <taxon>Rhodobacterales</taxon>
        <taxon>Roseobacteraceae</taxon>
        <taxon>Thalassovita</taxon>
    </lineage>
</organism>
<feature type="transmembrane region" description="Helical" evidence="7">
    <location>
        <begin position="12"/>
        <end position="31"/>
    </location>
</feature>
<proteinExistence type="inferred from homology"/>
<evidence type="ECO:0000313" key="8">
    <source>
        <dbReference type="EMBL" id="SMO45535.1"/>
    </source>
</evidence>
<evidence type="ECO:0000256" key="3">
    <source>
        <dbReference type="ARBA" id="ARBA00022475"/>
    </source>
</evidence>
<evidence type="ECO:0000256" key="6">
    <source>
        <dbReference type="ARBA" id="ARBA00023136"/>
    </source>
</evidence>
<keyword evidence="4 7" id="KW-0812">Transmembrane</keyword>
<gene>
    <name evidence="8" type="ORF">SAMN06265173_1035</name>
</gene>